<evidence type="ECO:0000256" key="2">
    <source>
        <dbReference type="ARBA" id="ARBA00023002"/>
    </source>
</evidence>
<proteinExistence type="inferred from homology"/>
<evidence type="ECO:0000313" key="4">
    <source>
        <dbReference type="Proteomes" id="UP001055172"/>
    </source>
</evidence>
<protein>
    <submittedName>
        <fullName evidence="3">3-oxoacyl-[acyl-carrier-protein] reductase FabG</fullName>
    </submittedName>
</protein>
<evidence type="ECO:0000313" key="3">
    <source>
        <dbReference type="EMBL" id="GJC80610.1"/>
    </source>
</evidence>
<dbReference type="GO" id="GO:0016616">
    <property type="term" value="F:oxidoreductase activity, acting on the CH-OH group of donors, NAD or NADP as acceptor"/>
    <property type="evidence" value="ECO:0007669"/>
    <property type="project" value="UniProtKB-ARBA"/>
</dbReference>
<dbReference type="SUPFAM" id="SSF51735">
    <property type="entry name" value="NAD(P)-binding Rossmann-fold domains"/>
    <property type="match status" value="1"/>
</dbReference>
<accession>A0AA37GHA5</accession>
<organism evidence="3 4">
    <name type="scientific">Colletotrichum liriopes</name>
    <dbReference type="NCBI Taxonomy" id="708192"/>
    <lineage>
        <taxon>Eukaryota</taxon>
        <taxon>Fungi</taxon>
        <taxon>Dikarya</taxon>
        <taxon>Ascomycota</taxon>
        <taxon>Pezizomycotina</taxon>
        <taxon>Sordariomycetes</taxon>
        <taxon>Hypocreomycetidae</taxon>
        <taxon>Glomerellales</taxon>
        <taxon>Glomerellaceae</taxon>
        <taxon>Colletotrichum</taxon>
        <taxon>Colletotrichum spaethianum species complex</taxon>
    </lineage>
</organism>
<keyword evidence="4" id="KW-1185">Reference proteome</keyword>
<keyword evidence="2" id="KW-0560">Oxidoreductase</keyword>
<dbReference type="Proteomes" id="UP001055172">
    <property type="component" value="Unassembled WGS sequence"/>
</dbReference>
<evidence type="ECO:0000256" key="1">
    <source>
        <dbReference type="ARBA" id="ARBA00006484"/>
    </source>
</evidence>
<sequence>MGYSTDLLSGEVGIVTGAGSPYGIGRSLVLSLALAGAKAVYATDLTLANIPSLQQEVKDAGSLCHVHGAVLDVASEDQTIAVLKNIIAEYGRLDFYFANAGFGNYKYEWH</sequence>
<dbReference type="InterPro" id="IPR002347">
    <property type="entry name" value="SDR_fam"/>
</dbReference>
<dbReference type="PANTHER" id="PTHR43008">
    <property type="entry name" value="BENZIL REDUCTASE"/>
    <property type="match status" value="1"/>
</dbReference>
<dbReference type="InterPro" id="IPR036291">
    <property type="entry name" value="NAD(P)-bd_dom_sf"/>
</dbReference>
<reference evidence="3 4" key="1">
    <citation type="submission" date="2021-07" db="EMBL/GenBank/DDBJ databases">
        <title>Genome data of Colletotrichum spaethianum.</title>
        <authorList>
            <person name="Utami Y.D."/>
            <person name="Hiruma K."/>
        </authorList>
    </citation>
    <scope>NUCLEOTIDE SEQUENCE [LARGE SCALE GENOMIC DNA]</scope>
    <source>
        <strain evidence="3 4">MAFF 242679</strain>
    </source>
</reference>
<dbReference type="PANTHER" id="PTHR43008:SF4">
    <property type="entry name" value="CHAIN DEHYDROGENASE, PUTATIVE (AFU_ORTHOLOGUE AFUA_4G08710)-RELATED"/>
    <property type="match status" value="1"/>
</dbReference>
<dbReference type="Pfam" id="PF00106">
    <property type="entry name" value="adh_short"/>
    <property type="match status" value="1"/>
</dbReference>
<dbReference type="EMBL" id="BPPX01000005">
    <property type="protein sequence ID" value="GJC80610.1"/>
    <property type="molecule type" value="Genomic_DNA"/>
</dbReference>
<dbReference type="GO" id="GO:0050664">
    <property type="term" value="F:oxidoreductase activity, acting on NAD(P)H, oxygen as acceptor"/>
    <property type="evidence" value="ECO:0007669"/>
    <property type="project" value="TreeGrafter"/>
</dbReference>
<dbReference type="AlphaFoldDB" id="A0AA37GHA5"/>
<gene>
    <name evidence="3" type="ORF">ColLi_03448</name>
</gene>
<comment type="similarity">
    <text evidence="1">Belongs to the short-chain dehydrogenases/reductases (SDR) family.</text>
</comment>
<name>A0AA37GHA5_9PEZI</name>
<dbReference type="Gene3D" id="3.40.50.720">
    <property type="entry name" value="NAD(P)-binding Rossmann-like Domain"/>
    <property type="match status" value="1"/>
</dbReference>
<comment type="caution">
    <text evidence="3">The sequence shown here is derived from an EMBL/GenBank/DDBJ whole genome shotgun (WGS) entry which is preliminary data.</text>
</comment>